<feature type="domain" description="Metallo-beta-lactamase" evidence="7">
    <location>
        <begin position="480"/>
        <end position="686"/>
    </location>
</feature>
<name>A0ABQ0BRF8_9FIRM</name>
<sequence length="738" mass="81842">MSKRPLCTFALLFMAVIWCLSLAGVPFFGNAPPVLPEGCSPDGAVLEGRVYETKNNSFYTILYLRQVKILSDSNQYSMEQVKVNIKNELAKSTVMPGMKVRLTGDLQQIPLPSNPGQFNERSYYYARKVKWYLEGRSLETVGADARSFDALRCEAKAFLKEKILQLAPGRTGGIFCAMMLGEKQEIGRENQMLLRLDGVLHIAAISGTHLSFLGWGLYRILRKLRLPVPGAGGISVFLMIQYGIFTGSSASAMRAVIMFSLAVGAMAVGRTYDLLSALSLSAVLLLLESPGYLYDSGFLLSFGVILGLAVIYPAFVEKKEESRLVLGVKSGLALQLATIPIQMYFFYELPVFGILVNLLVLPTVGIVLASGLFGCLSGLAVPLLGRMLMLPGAFLLEVYLKIGEWLQGIPFASVITGRPHMWKIIVYYILLAVWVRYCRGKERGEKYRRLRYLPVLLGCFLLFVKIPDEKLRITFLDVGQGDCSVVRFEGKTYVIDGGSSSVSGVGNYRILPFLKCMGIRKVDGIFLSHMDDDHINGIAELLEAVKNRETSLRIDKIFLSECGEKQEKLAEMKQAGEKAGCRIFYLYSGDRIRKGEMELRCLYPCIDTKGESNENSQVLRLTCGKFGALFTGDTEGSGETAVTGILEQEQTACQLLKVAHHGSKNSTSIRFLEAVKPVAGIISCGEGNRYGHPHRELMERLEEEKVEVFQTKDWGAVFVVTDGKRTEVSFQHKKSMVN</sequence>
<feature type="transmembrane region" description="Helical" evidence="6">
    <location>
        <begin position="292"/>
        <end position="312"/>
    </location>
</feature>
<proteinExistence type="predicted"/>
<evidence type="ECO:0000256" key="2">
    <source>
        <dbReference type="ARBA" id="ARBA00022475"/>
    </source>
</evidence>
<feature type="transmembrane region" description="Helical" evidence="6">
    <location>
        <begin position="351"/>
        <end position="376"/>
    </location>
</feature>
<evidence type="ECO:0000256" key="5">
    <source>
        <dbReference type="ARBA" id="ARBA00023136"/>
    </source>
</evidence>
<evidence type="ECO:0000256" key="1">
    <source>
        <dbReference type="ARBA" id="ARBA00004651"/>
    </source>
</evidence>
<dbReference type="SUPFAM" id="SSF56281">
    <property type="entry name" value="Metallo-hydrolase/oxidoreductase"/>
    <property type="match status" value="1"/>
</dbReference>
<feature type="transmembrane region" description="Helical" evidence="6">
    <location>
        <begin position="420"/>
        <end position="438"/>
    </location>
</feature>
<dbReference type="Pfam" id="PF13567">
    <property type="entry name" value="DUF4131"/>
    <property type="match status" value="1"/>
</dbReference>
<feature type="transmembrane region" description="Helical" evidence="6">
    <location>
        <begin position="383"/>
        <end position="400"/>
    </location>
</feature>
<evidence type="ECO:0000256" key="4">
    <source>
        <dbReference type="ARBA" id="ARBA00022989"/>
    </source>
</evidence>
<dbReference type="InterPro" id="IPR025405">
    <property type="entry name" value="DUF4131"/>
</dbReference>
<reference evidence="8 9" key="1">
    <citation type="submission" date="2024-04" db="EMBL/GenBank/DDBJ databases">
        <title>Defined microbial consortia suppress multidrug-resistant proinflammatory Enterobacteriaceae via ecological control.</title>
        <authorList>
            <person name="Furuichi M."/>
            <person name="Kawaguchi T."/>
            <person name="Pust M."/>
            <person name="Yasuma K."/>
            <person name="Plichta D."/>
            <person name="Hasegawa N."/>
            <person name="Ohya T."/>
            <person name="Bhattarai S."/>
            <person name="Sasajima S."/>
            <person name="Aoto Y."/>
            <person name="Tuganbaev T."/>
            <person name="Yaginuma M."/>
            <person name="Ueda M."/>
            <person name="Okahashi N."/>
            <person name="Amafuji K."/>
            <person name="Kiridooshi Y."/>
            <person name="Sugita K."/>
            <person name="Strazar M."/>
            <person name="Skelly A."/>
            <person name="Suda W."/>
            <person name="Hattori M."/>
            <person name="Nakamoto N."/>
            <person name="Caballero S."/>
            <person name="Norman J."/>
            <person name="Olle B."/>
            <person name="Tanoue T."/>
            <person name="Arita M."/>
            <person name="Bucci V."/>
            <person name="Atarashi K."/>
            <person name="Xavier R."/>
            <person name="Honda K."/>
        </authorList>
    </citation>
    <scope>NUCLEOTIDE SEQUENCE [LARGE SCALE GENOMIC DNA]</scope>
    <source>
        <strain evidence="9">k34-0107-D12</strain>
    </source>
</reference>
<feature type="transmembrane region" description="Helical" evidence="6">
    <location>
        <begin position="252"/>
        <end position="272"/>
    </location>
</feature>
<dbReference type="EMBL" id="BAABZQ010000001">
    <property type="protein sequence ID" value="GAA6499099.1"/>
    <property type="molecule type" value="Genomic_DNA"/>
</dbReference>
<feature type="transmembrane region" description="Helical" evidence="6">
    <location>
        <begin position="193"/>
        <end position="218"/>
    </location>
</feature>
<comment type="subcellular location">
    <subcellularLocation>
        <location evidence="1">Cell membrane</location>
        <topology evidence="1">Multi-pass membrane protein</topology>
    </subcellularLocation>
</comment>
<evidence type="ECO:0000313" key="8">
    <source>
        <dbReference type="EMBL" id="GAA6499099.1"/>
    </source>
</evidence>
<evidence type="ECO:0000256" key="3">
    <source>
        <dbReference type="ARBA" id="ARBA00022692"/>
    </source>
</evidence>
<keyword evidence="4 6" id="KW-1133">Transmembrane helix</keyword>
<feature type="transmembrane region" description="Helical" evidence="6">
    <location>
        <begin position="224"/>
        <end position="245"/>
    </location>
</feature>
<dbReference type="Pfam" id="PF03772">
    <property type="entry name" value="Competence"/>
    <property type="match status" value="1"/>
</dbReference>
<comment type="caution">
    <text evidence="8">The sequence shown here is derived from an EMBL/GenBank/DDBJ whole genome shotgun (WGS) entry which is preliminary data.</text>
</comment>
<dbReference type="PANTHER" id="PTHR30619:SF1">
    <property type="entry name" value="RECOMBINATION PROTEIN 2"/>
    <property type="match status" value="1"/>
</dbReference>
<dbReference type="NCBIfam" id="TIGR00361">
    <property type="entry name" value="ComEC_Rec2"/>
    <property type="match status" value="1"/>
</dbReference>
<evidence type="ECO:0000256" key="6">
    <source>
        <dbReference type="SAM" id="Phobius"/>
    </source>
</evidence>
<dbReference type="CDD" id="cd07731">
    <property type="entry name" value="ComA-like_MBL-fold"/>
    <property type="match status" value="1"/>
</dbReference>
<dbReference type="RefSeq" id="WP_227210239.1">
    <property type="nucleotide sequence ID" value="NZ_BAABZQ010000001.1"/>
</dbReference>
<dbReference type="InterPro" id="IPR001279">
    <property type="entry name" value="Metallo-B-lactamas"/>
</dbReference>
<keyword evidence="5 6" id="KW-0472">Membrane</keyword>
<evidence type="ECO:0000313" key="9">
    <source>
        <dbReference type="Proteomes" id="UP001600941"/>
    </source>
</evidence>
<keyword evidence="3 6" id="KW-0812">Transmembrane</keyword>
<evidence type="ECO:0000259" key="7">
    <source>
        <dbReference type="SMART" id="SM00849"/>
    </source>
</evidence>
<dbReference type="PANTHER" id="PTHR30619">
    <property type="entry name" value="DNA INTERNALIZATION/COMPETENCE PROTEIN COMEC/REC2"/>
    <property type="match status" value="1"/>
</dbReference>
<dbReference type="InterPro" id="IPR052159">
    <property type="entry name" value="Competence_DNA_uptake"/>
</dbReference>
<protein>
    <submittedName>
        <fullName evidence="8">DNA internalization-related competence protein ComEC/Rec2</fullName>
    </submittedName>
</protein>
<dbReference type="NCBIfam" id="TIGR00360">
    <property type="entry name" value="ComEC_N-term"/>
    <property type="match status" value="1"/>
</dbReference>
<dbReference type="InterPro" id="IPR004477">
    <property type="entry name" value="ComEC_N"/>
</dbReference>
<keyword evidence="2" id="KW-1003">Cell membrane</keyword>
<feature type="transmembrane region" description="Helical" evidence="6">
    <location>
        <begin position="324"/>
        <end position="345"/>
    </location>
</feature>
<dbReference type="InterPro" id="IPR036866">
    <property type="entry name" value="RibonucZ/Hydroxyglut_hydro"/>
</dbReference>
<organism evidence="8 9">
    <name type="scientific">Blautia parvula</name>
    <dbReference type="NCBI Taxonomy" id="2877527"/>
    <lineage>
        <taxon>Bacteria</taxon>
        <taxon>Bacillati</taxon>
        <taxon>Bacillota</taxon>
        <taxon>Clostridia</taxon>
        <taxon>Lachnospirales</taxon>
        <taxon>Lachnospiraceae</taxon>
        <taxon>Blautia</taxon>
    </lineage>
</organism>
<dbReference type="InterPro" id="IPR004797">
    <property type="entry name" value="Competence_ComEC/Rec2"/>
</dbReference>
<keyword evidence="9" id="KW-1185">Reference proteome</keyword>
<dbReference type="Gene3D" id="3.60.15.10">
    <property type="entry name" value="Ribonuclease Z/Hydroxyacylglutathione hydrolase-like"/>
    <property type="match status" value="1"/>
</dbReference>
<accession>A0ABQ0BRF8</accession>
<gene>
    <name evidence="8" type="ORF">K340107D12_19150</name>
</gene>
<dbReference type="InterPro" id="IPR035681">
    <property type="entry name" value="ComA-like_MBL"/>
</dbReference>
<dbReference type="Pfam" id="PF00753">
    <property type="entry name" value="Lactamase_B"/>
    <property type="match status" value="1"/>
</dbReference>
<dbReference type="SMART" id="SM00849">
    <property type="entry name" value="Lactamase_B"/>
    <property type="match status" value="1"/>
</dbReference>
<feature type="transmembrane region" description="Helical" evidence="6">
    <location>
        <begin position="450"/>
        <end position="466"/>
    </location>
</feature>
<dbReference type="Proteomes" id="UP001600941">
    <property type="component" value="Unassembled WGS sequence"/>
</dbReference>